<dbReference type="InterPro" id="IPR050147">
    <property type="entry name" value="Ser/Thr_Dehydratase"/>
</dbReference>
<dbReference type="FunFam" id="3.40.50.1100:FF:000005">
    <property type="entry name" value="Threonine dehydratase catabolic"/>
    <property type="match status" value="1"/>
</dbReference>
<proteinExistence type="inferred from homology"/>
<dbReference type="GO" id="GO:0004794">
    <property type="term" value="F:threonine deaminase activity"/>
    <property type="evidence" value="ECO:0007669"/>
    <property type="project" value="InterPro"/>
</dbReference>
<dbReference type="SUPFAM" id="SSF53686">
    <property type="entry name" value="Tryptophan synthase beta subunit-like PLP-dependent enzymes"/>
    <property type="match status" value="1"/>
</dbReference>
<dbReference type="NCBIfam" id="NF005600">
    <property type="entry name" value="PRK07334.1"/>
    <property type="match status" value="1"/>
</dbReference>
<dbReference type="PROSITE" id="PS51671">
    <property type="entry name" value="ACT"/>
    <property type="match status" value="1"/>
</dbReference>
<dbReference type="CDD" id="cd01562">
    <property type="entry name" value="Thr-dehyd"/>
    <property type="match status" value="1"/>
</dbReference>
<dbReference type="PANTHER" id="PTHR48078">
    <property type="entry name" value="THREONINE DEHYDRATASE, MITOCHONDRIAL-RELATED"/>
    <property type="match status" value="1"/>
</dbReference>
<organism evidence="7 8">
    <name type="scientific">SAR86 cluster bacterium</name>
    <dbReference type="NCBI Taxonomy" id="2030880"/>
    <lineage>
        <taxon>Bacteria</taxon>
        <taxon>Pseudomonadati</taxon>
        <taxon>Pseudomonadota</taxon>
        <taxon>Gammaproteobacteria</taxon>
        <taxon>SAR86 cluster</taxon>
    </lineage>
</organism>
<gene>
    <name evidence="7" type="ORF">COA96_10665</name>
</gene>
<dbReference type="Pfam" id="PF00291">
    <property type="entry name" value="PALP"/>
    <property type="match status" value="1"/>
</dbReference>
<name>A0A2A5AXW8_9GAMM</name>
<evidence type="ECO:0000256" key="3">
    <source>
        <dbReference type="ARBA" id="ARBA00022898"/>
    </source>
</evidence>
<dbReference type="GO" id="GO:0006565">
    <property type="term" value="P:L-serine catabolic process"/>
    <property type="evidence" value="ECO:0007669"/>
    <property type="project" value="TreeGrafter"/>
</dbReference>
<dbReference type="InterPro" id="IPR005789">
    <property type="entry name" value="Thr_deHydtase_catblc"/>
</dbReference>
<dbReference type="PANTHER" id="PTHR48078:SF6">
    <property type="entry name" value="L-THREONINE DEHYDRATASE CATABOLIC TDCB"/>
    <property type="match status" value="1"/>
</dbReference>
<protein>
    <submittedName>
        <fullName evidence="7">Threonine ammonia-lyase</fullName>
    </submittedName>
</protein>
<dbReference type="GO" id="GO:0030170">
    <property type="term" value="F:pyridoxal phosphate binding"/>
    <property type="evidence" value="ECO:0007669"/>
    <property type="project" value="UniProtKB-ARBA"/>
</dbReference>
<comment type="similarity">
    <text evidence="2">Belongs to the serine/threonine dehydratase family.</text>
</comment>
<dbReference type="Gene3D" id="3.30.70.260">
    <property type="match status" value="1"/>
</dbReference>
<feature type="domain" description="ACT" evidence="6">
    <location>
        <begin position="326"/>
        <end position="404"/>
    </location>
</feature>
<keyword evidence="3" id="KW-0663">Pyridoxal phosphate</keyword>
<dbReference type="Proteomes" id="UP000218327">
    <property type="component" value="Unassembled WGS sequence"/>
</dbReference>
<dbReference type="InterPro" id="IPR002912">
    <property type="entry name" value="ACT_dom"/>
</dbReference>
<dbReference type="CDD" id="cd04886">
    <property type="entry name" value="ACT_ThrD-II-like"/>
    <property type="match status" value="1"/>
</dbReference>
<dbReference type="FunFam" id="3.40.50.1100:FF:000007">
    <property type="entry name" value="L-threonine dehydratase catabolic TdcB"/>
    <property type="match status" value="1"/>
</dbReference>
<evidence type="ECO:0000256" key="2">
    <source>
        <dbReference type="ARBA" id="ARBA00010869"/>
    </source>
</evidence>
<comment type="caution">
    <text evidence="7">The sequence shown here is derived from an EMBL/GenBank/DDBJ whole genome shotgun (WGS) entry which is preliminary data.</text>
</comment>
<sequence>MAISLQDIHDAAERIESAVINTRFEKSLTLSSIFGVELSLKFENLQFTSSFKERGALNKLLQLPSSEKQSGVVAMSAGNHAKAVAYHAQRLGIPATIVMPNNTPIVKVEDTRNFNAEVILEGDSLEEATAHAFQLAESKKLSFVHPFDDEQIIAGQGTVALEMLNDDPDLDALVVPIGGGGLIAGVAIAAKALKPSIKIFGVEVTGYPGASDALKKENTYIGGSTIAEGIAVKHPGTLAISIIQEMVDDIIIVDDETIEEAINLLITIEKTVTEGAGAASLAAVMTKPELFNGLRTGIILTGANIDSRILASVLMRRLVRKGRIVRYLVKINDSPGSLSDVTARIAEIGGNILEVSHQRMFSSVPVKEADLYLTVETRDSEQSKKILERLCQLGYTAELLVDGV</sequence>
<evidence type="ECO:0000256" key="5">
    <source>
        <dbReference type="ARBA" id="ARBA00049406"/>
    </source>
</evidence>
<reference evidence="8" key="1">
    <citation type="submission" date="2017-08" db="EMBL/GenBank/DDBJ databases">
        <title>A dynamic microbial community with high functional redundancy inhabits the cold, oxic subseafloor aquifer.</title>
        <authorList>
            <person name="Tully B.J."/>
            <person name="Wheat C.G."/>
            <person name="Glazer B.T."/>
            <person name="Huber J.A."/>
        </authorList>
    </citation>
    <scope>NUCLEOTIDE SEQUENCE [LARGE SCALE GENOMIC DNA]</scope>
</reference>
<keyword evidence="4 7" id="KW-0456">Lyase</keyword>
<comment type="catalytic activity">
    <reaction evidence="5">
        <text>L-serine = pyruvate + NH4(+)</text>
        <dbReference type="Rhea" id="RHEA:19169"/>
        <dbReference type="ChEBI" id="CHEBI:15361"/>
        <dbReference type="ChEBI" id="CHEBI:28938"/>
        <dbReference type="ChEBI" id="CHEBI:33384"/>
        <dbReference type="EC" id="4.3.1.17"/>
    </reaction>
</comment>
<dbReference type="InterPro" id="IPR036052">
    <property type="entry name" value="TrpB-like_PALP_sf"/>
</dbReference>
<evidence type="ECO:0000259" key="6">
    <source>
        <dbReference type="PROSITE" id="PS51671"/>
    </source>
</evidence>
<evidence type="ECO:0000256" key="1">
    <source>
        <dbReference type="ARBA" id="ARBA00001933"/>
    </source>
</evidence>
<dbReference type="AlphaFoldDB" id="A0A2A5AXW8"/>
<dbReference type="GO" id="GO:0006567">
    <property type="term" value="P:L-threonine catabolic process"/>
    <property type="evidence" value="ECO:0007669"/>
    <property type="project" value="InterPro"/>
</dbReference>
<evidence type="ECO:0000313" key="7">
    <source>
        <dbReference type="EMBL" id="PCJ23941.1"/>
    </source>
</evidence>
<dbReference type="GO" id="GO:0003941">
    <property type="term" value="F:L-serine ammonia-lyase activity"/>
    <property type="evidence" value="ECO:0007669"/>
    <property type="project" value="UniProtKB-EC"/>
</dbReference>
<dbReference type="Gene3D" id="3.40.50.1100">
    <property type="match status" value="2"/>
</dbReference>
<dbReference type="InterPro" id="IPR001926">
    <property type="entry name" value="TrpB-like_PALP"/>
</dbReference>
<evidence type="ECO:0000256" key="4">
    <source>
        <dbReference type="ARBA" id="ARBA00023239"/>
    </source>
</evidence>
<evidence type="ECO:0000313" key="8">
    <source>
        <dbReference type="Proteomes" id="UP000218327"/>
    </source>
</evidence>
<dbReference type="NCBIfam" id="TIGR01127">
    <property type="entry name" value="ilvA_1Cterm"/>
    <property type="match status" value="1"/>
</dbReference>
<accession>A0A2A5AXW8</accession>
<dbReference type="EMBL" id="NVVJ01000032">
    <property type="protein sequence ID" value="PCJ23941.1"/>
    <property type="molecule type" value="Genomic_DNA"/>
</dbReference>
<comment type="cofactor">
    <cofactor evidence="1">
        <name>pyridoxal 5'-phosphate</name>
        <dbReference type="ChEBI" id="CHEBI:597326"/>
    </cofactor>
</comment>
<dbReference type="InterPro" id="IPR044561">
    <property type="entry name" value="ACT_ThrD-II-like"/>
</dbReference>
<dbReference type="GO" id="GO:0009097">
    <property type="term" value="P:isoleucine biosynthetic process"/>
    <property type="evidence" value="ECO:0007669"/>
    <property type="project" value="TreeGrafter"/>
</dbReference>